<gene>
    <name evidence="4" type="ORF">JCM7686_2610</name>
</gene>
<dbReference type="EMBL" id="CP006650">
    <property type="protein sequence ID" value="AGT09678.1"/>
    <property type="molecule type" value="Genomic_DNA"/>
</dbReference>
<evidence type="ECO:0000259" key="3">
    <source>
        <dbReference type="Pfam" id="PF05239"/>
    </source>
</evidence>
<evidence type="ECO:0000256" key="2">
    <source>
        <dbReference type="SAM" id="SignalP"/>
    </source>
</evidence>
<dbReference type="Proteomes" id="UP000015480">
    <property type="component" value="Chromosome"/>
</dbReference>
<dbReference type="PANTHER" id="PTHR36505:SF1">
    <property type="entry name" value="BLR1072 PROTEIN"/>
    <property type="match status" value="1"/>
</dbReference>
<name>S5YDY0_PARAH</name>
<dbReference type="PANTHER" id="PTHR36505">
    <property type="entry name" value="BLR1072 PROTEIN"/>
    <property type="match status" value="1"/>
</dbReference>
<evidence type="ECO:0000256" key="1">
    <source>
        <dbReference type="SAM" id="MobiDB-lite"/>
    </source>
</evidence>
<sequence>MLATTAPAAKLRRIAMKHRIVSVFVASALLAAPAFAQTTSPATDPTVEAPSTSGAAPVTPTATPGEVVIVVPEGYVLTELTSVTSDQLKGVNVYDQHDSKIAEIADVVIGADSKVTGVITDVGGFLGIGEHRVSLSPEQVKVYKNSKNDIRAYVSMSKDELKALPEFKAPNQ</sequence>
<dbReference type="Pfam" id="PF05239">
    <property type="entry name" value="PRC"/>
    <property type="match status" value="1"/>
</dbReference>
<dbReference type="KEGG" id="pami:JCM7686_2610"/>
<dbReference type="HOGENOM" id="CLU_091638_2_2_5"/>
<proteinExistence type="predicted"/>
<reference evidence="4 5" key="1">
    <citation type="journal article" date="2014" name="BMC Genomics">
        <title>Architecture and functions of a multipartite genome of the methylotrophic bacterium Paracoccus aminophilus JCM 7686, containing primary and secondary chromids.</title>
        <authorList>
            <person name="Dziewit L."/>
            <person name="Czarnecki J."/>
            <person name="Wibberg D."/>
            <person name="Radlinska M."/>
            <person name="Mrozek P."/>
            <person name="Szymczak M."/>
            <person name="Schluter A."/>
            <person name="Puhler A."/>
            <person name="Bartosik D."/>
        </authorList>
    </citation>
    <scope>NUCLEOTIDE SEQUENCE [LARGE SCALE GENOMIC DNA]</scope>
    <source>
        <strain evidence="4">JCM 7686</strain>
    </source>
</reference>
<dbReference type="Gene3D" id="2.30.30.240">
    <property type="entry name" value="PRC-barrel domain"/>
    <property type="match status" value="1"/>
</dbReference>
<dbReference type="STRING" id="1367847.JCM7686_2610"/>
<evidence type="ECO:0000313" key="4">
    <source>
        <dbReference type="EMBL" id="AGT09678.1"/>
    </source>
</evidence>
<feature type="domain" description="PRC-barrel" evidence="3">
    <location>
        <begin position="85"/>
        <end position="148"/>
    </location>
</feature>
<keyword evidence="2" id="KW-0732">Signal</keyword>
<feature type="chain" id="PRO_5004534740" description="PRC-barrel domain-containing protein" evidence="2">
    <location>
        <begin position="37"/>
        <end position="172"/>
    </location>
</feature>
<feature type="signal peptide" evidence="2">
    <location>
        <begin position="1"/>
        <end position="36"/>
    </location>
</feature>
<dbReference type="AlphaFoldDB" id="S5YDY0"/>
<evidence type="ECO:0000313" key="5">
    <source>
        <dbReference type="Proteomes" id="UP000015480"/>
    </source>
</evidence>
<protein>
    <recommendedName>
        <fullName evidence="3">PRC-barrel domain-containing protein</fullName>
    </recommendedName>
</protein>
<keyword evidence="5" id="KW-1185">Reference proteome</keyword>
<dbReference type="InterPro" id="IPR011033">
    <property type="entry name" value="PRC_barrel-like_sf"/>
</dbReference>
<organism evidence="4 5">
    <name type="scientific">Paracoccus aminophilus JCM 7686</name>
    <dbReference type="NCBI Taxonomy" id="1367847"/>
    <lineage>
        <taxon>Bacteria</taxon>
        <taxon>Pseudomonadati</taxon>
        <taxon>Pseudomonadota</taxon>
        <taxon>Alphaproteobacteria</taxon>
        <taxon>Rhodobacterales</taxon>
        <taxon>Paracoccaceae</taxon>
        <taxon>Paracoccus</taxon>
    </lineage>
</organism>
<feature type="region of interest" description="Disordered" evidence="1">
    <location>
        <begin position="39"/>
        <end position="60"/>
    </location>
</feature>
<accession>S5YDY0</accession>
<dbReference type="InterPro" id="IPR027275">
    <property type="entry name" value="PRC-brl_dom"/>
</dbReference>
<dbReference type="SUPFAM" id="SSF50346">
    <property type="entry name" value="PRC-barrel domain"/>
    <property type="match status" value="1"/>
</dbReference>
<dbReference type="eggNOG" id="COG3861">
    <property type="taxonomic scope" value="Bacteria"/>
</dbReference>
<feature type="compositionally biased region" description="Polar residues" evidence="1">
    <location>
        <begin position="39"/>
        <end position="54"/>
    </location>
</feature>